<feature type="transmembrane region" description="Helical" evidence="8">
    <location>
        <begin position="1580"/>
        <end position="1597"/>
    </location>
</feature>
<comment type="caution">
    <text evidence="10">The sequence shown here is derived from an EMBL/GenBank/DDBJ whole genome shotgun (WGS) entry which is preliminary data.</text>
</comment>
<feature type="transmembrane region" description="Helical" evidence="8">
    <location>
        <begin position="789"/>
        <end position="807"/>
    </location>
</feature>
<evidence type="ECO:0000313" key="11">
    <source>
        <dbReference type="Proteomes" id="UP001259832"/>
    </source>
</evidence>
<evidence type="ECO:0000313" key="10">
    <source>
        <dbReference type="EMBL" id="KAK1946805.1"/>
    </source>
</evidence>
<dbReference type="InterPro" id="IPR036259">
    <property type="entry name" value="MFS_trans_sf"/>
</dbReference>
<evidence type="ECO:0000256" key="7">
    <source>
        <dbReference type="SAM" id="MobiDB-lite"/>
    </source>
</evidence>
<keyword evidence="11" id="KW-1185">Reference proteome</keyword>
<feature type="transmembrane region" description="Helical" evidence="8">
    <location>
        <begin position="1455"/>
        <end position="1476"/>
    </location>
</feature>
<feature type="transmembrane region" description="Helical" evidence="8">
    <location>
        <begin position="462"/>
        <end position="481"/>
    </location>
</feature>
<keyword evidence="6 8" id="KW-0472">Membrane</keyword>
<keyword evidence="5" id="KW-0534">Nitrate assimilation</keyword>
<keyword evidence="3 8" id="KW-0812">Transmembrane</keyword>
<dbReference type="GO" id="GO:0042128">
    <property type="term" value="P:nitrate assimilation"/>
    <property type="evidence" value="ECO:0007669"/>
    <property type="project" value="UniProtKB-KW"/>
</dbReference>
<feature type="transmembrane region" description="Helical" evidence="8">
    <location>
        <begin position="857"/>
        <end position="878"/>
    </location>
</feature>
<feature type="transmembrane region" description="Helical" evidence="8">
    <location>
        <begin position="819"/>
        <end position="837"/>
    </location>
</feature>
<feature type="transmembrane region" description="Helical" evidence="8">
    <location>
        <begin position="1271"/>
        <end position="1290"/>
    </location>
</feature>
<feature type="domain" description="Major facilitator superfamily (MFS) profile" evidence="9">
    <location>
        <begin position="1180"/>
        <end position="1600"/>
    </location>
</feature>
<feature type="transmembrane region" description="Helical" evidence="8">
    <location>
        <begin position="1180"/>
        <end position="1198"/>
    </location>
</feature>
<evidence type="ECO:0000256" key="4">
    <source>
        <dbReference type="ARBA" id="ARBA00022989"/>
    </source>
</evidence>
<dbReference type="Gene3D" id="1.20.1250.20">
    <property type="entry name" value="MFS general substrate transporter like domains"/>
    <property type="match status" value="6"/>
</dbReference>
<dbReference type="InterPro" id="IPR020846">
    <property type="entry name" value="MFS_dom"/>
</dbReference>
<reference evidence="10" key="1">
    <citation type="submission" date="2023-08" db="EMBL/GenBank/DDBJ databases">
        <title>Reference Genome Resource for the Citrus Pathogen Phytophthora citrophthora.</title>
        <authorList>
            <person name="Moller H."/>
            <person name="Coetzee B."/>
            <person name="Rose L.J."/>
            <person name="Van Niekerk J.M."/>
        </authorList>
    </citation>
    <scope>NUCLEOTIDE SEQUENCE</scope>
    <source>
        <strain evidence="10">STE-U-9442</strain>
    </source>
</reference>
<dbReference type="SUPFAM" id="SSF103473">
    <property type="entry name" value="MFS general substrate transporter"/>
    <property type="match status" value="3"/>
</dbReference>
<evidence type="ECO:0000256" key="3">
    <source>
        <dbReference type="ARBA" id="ARBA00022692"/>
    </source>
</evidence>
<comment type="subcellular location">
    <subcellularLocation>
        <location evidence="1">Membrane</location>
        <topology evidence="1">Multi-pass membrane protein</topology>
    </subcellularLocation>
</comment>
<dbReference type="Pfam" id="PF07690">
    <property type="entry name" value="MFS_1"/>
    <property type="match status" value="3"/>
</dbReference>
<feature type="transmembrane region" description="Helical" evidence="8">
    <location>
        <begin position="429"/>
        <end position="450"/>
    </location>
</feature>
<feature type="transmembrane region" description="Helical" evidence="8">
    <location>
        <begin position="1028"/>
        <end position="1051"/>
    </location>
</feature>
<feature type="transmembrane region" description="Helical" evidence="8">
    <location>
        <begin position="1246"/>
        <end position="1265"/>
    </location>
</feature>
<evidence type="ECO:0000256" key="6">
    <source>
        <dbReference type="ARBA" id="ARBA00023136"/>
    </source>
</evidence>
<feature type="transmembrane region" description="Helical" evidence="8">
    <location>
        <begin position="1003"/>
        <end position="1022"/>
    </location>
</feature>
<dbReference type="InterPro" id="IPR011701">
    <property type="entry name" value="MFS"/>
</dbReference>
<feature type="transmembrane region" description="Helical" evidence="8">
    <location>
        <begin position="764"/>
        <end position="783"/>
    </location>
</feature>
<feature type="transmembrane region" description="Helical" evidence="8">
    <location>
        <begin position="696"/>
        <end position="718"/>
    </location>
</feature>
<feature type="transmembrane region" description="Helical" evidence="8">
    <location>
        <begin position="1548"/>
        <end position="1568"/>
    </location>
</feature>
<dbReference type="PROSITE" id="PS50850">
    <property type="entry name" value="MFS"/>
    <property type="match status" value="3"/>
</dbReference>
<feature type="transmembrane region" description="Helical" evidence="8">
    <location>
        <begin position="279"/>
        <end position="297"/>
    </location>
</feature>
<keyword evidence="4 8" id="KW-1133">Transmembrane helix</keyword>
<feature type="domain" description="Major facilitator superfamily (MFS) profile" evidence="9">
    <location>
        <begin position="696"/>
        <end position="1113"/>
    </location>
</feature>
<feature type="transmembrane region" description="Helical" evidence="8">
    <location>
        <begin position="522"/>
        <end position="542"/>
    </location>
</feature>
<dbReference type="EMBL" id="JASMQC010000003">
    <property type="protein sequence ID" value="KAK1946805.1"/>
    <property type="molecule type" value="Genomic_DNA"/>
</dbReference>
<sequence length="1617" mass="178291">MVHQVARRWYHLDVRATVGISTLRRAWHDAQLEATTFLSSWTTAAAIKYDRSSCLRHHSFLVKPGRPLSSRRLVSFEPRQSTFTNLPHNEHVNHAMTRQSPNPSGDSPLDPYYKSPIDHSDVHHRRTTFPLKTDPLQDDKATEIKLLSVARPHMRAFHYAWLSFFFAFFGWFSIPPLMPTIKKQLGLTADQVSNSNIVSVASTILGRAIGGPMCDRYGSRTVQAVLLVVGAIPVASASLVTSYTGLMFARFFIGLVGCSFIATTYWTSTMFSKEVVGSANALAAGWGNLGAGATTLITPQLFNLVTSGGALSDNMGWRVSLLFPALFMVITGIALYFNSDDCPQGQYKDLRKIDTFTSKKPAVDMKQGLQRVAKLPVTWILAFHYACSFGVELQVHNVLTEFYYEDFTYSNCDPKTDVNECRRLTQSRATLISSLFGLMCIFARALGGYLSDIGNRRCGMKGRIAVQLVFFSGETIFLYAFSTTKTVSTSIPLLIIFGIFVQGCTGSTYAIVPYVLPEYTGATSGFVGAGGNVGALAWAFLFKGVEDRAKSFKYLSLFVAVATLSSFGIKIKGERTLWSKERVFEETMDFTFNSRGNSRQPSLVHPAFAASLRGFEAFPQDRQRERTRTITVVDLELPDTKPSYQCASSTSSQRRGFHHRVNSSNRPSFNLFTDPLQADRATEIRLLNFARPHMRAFHFSWFSFFVAFFGWFSIPPLLPTIKKQLKLTQDQVDNSNILSLASTVVGRLVIGPLCDRCGARTVQAVLLVLGALPVASAALAFDYVGFLCVRFFIGFLGCSFVSTTYWTSTMFSKEVVGSANAIAAGWGNLGAGATYLLTPLVFDLVTWQGEVSEDVGWRLTLLFPAILMVIVGVCTYNFSDDCPQGNYMEMKKTHAMAEKPKADMVHAFVTVAKQPAAWILAFQYACSFGVEIQVQNVLSLYYYEDFKRSECDPDQDETNCRILTQTTSSLISSCFGLMCIFARAIGGYVSDICNRKWDMKGRIAAQLVCLTGQAIFLFIYSHMHLVEWSVPCLVIFGFFTQAATGTTYGIVPYISPDYMGVASGIVGAGGNMGGLVWGFLFKVMPERQLAFRYLSLIVMSSAVSSAFIRVKGERSLWSKEPSRYSRRHTEQTVQAFYTPNDTETGGFRRRTSFNIKTDSEQADRATEIKLFSMARPHMRAFHFSWLSFFIAFFGWFSIPPLMPTIKKQLKLTPNQVSNSNIVSVASTIMGRVIAGPMCDKFGARTVQTVLLVLGALPVASAAFAVNYSSFMAVRLAIGLVGSSFVATAYWSSVMFSKEVVGTANAITAGWGNLGAGITYLITPLLFDLVTLDGTVSDNYGWRITLVFPAVFMVVVGIALYFSTDDCPQGNYVDLKKSNAMDIAAKKPEVDMKKALWAVAKRSPTWILALQYACSFGIELQVHNVLSLYYYEDFKRSDCDPATADDACRLLTQTTAGLISSLFGLMCTFARAAGGYASDVANRRMGMQGRILIQFSAFAGQALFLYLYSTTHRLAASVPLLIVFGFFVQASTGTTYGIVPYVLPEYTGATSGIVGAGGNIGGLCWGFLFKSVDNRALSFKYLSIFVAMAALVTAGTSIDGQGSIWSKEKEKKTDDDNS</sequence>
<proteinExistence type="inferred from homology"/>
<feature type="compositionally biased region" description="Polar residues" evidence="7">
    <location>
        <begin position="643"/>
        <end position="654"/>
    </location>
</feature>
<feature type="transmembrane region" description="Helical" evidence="8">
    <location>
        <begin position="1058"/>
        <end position="1079"/>
    </location>
</feature>
<feature type="region of interest" description="Disordered" evidence="7">
    <location>
        <begin position="643"/>
        <end position="662"/>
    </location>
</feature>
<dbReference type="Proteomes" id="UP001259832">
    <property type="component" value="Unassembled WGS sequence"/>
</dbReference>
<name>A0AAD9LR76_9STRA</name>
<feature type="domain" description="Major facilitator superfamily (MFS) profile" evidence="9">
    <location>
        <begin position="156"/>
        <end position="574"/>
    </location>
</feature>
<feature type="transmembrane region" description="Helical" evidence="8">
    <location>
        <begin position="247"/>
        <end position="267"/>
    </location>
</feature>
<accession>A0AAD9LR76</accession>
<evidence type="ECO:0000256" key="5">
    <source>
        <dbReference type="ARBA" id="ARBA00023063"/>
    </source>
</evidence>
<feature type="transmembrane region" description="Helical" evidence="8">
    <location>
        <begin position="493"/>
        <end position="516"/>
    </location>
</feature>
<gene>
    <name evidence="10" type="ORF">P3T76_002357</name>
</gene>
<dbReference type="PANTHER" id="PTHR23515">
    <property type="entry name" value="HIGH-AFFINITY NITRATE TRANSPORTER 2.3"/>
    <property type="match status" value="1"/>
</dbReference>
<dbReference type="InterPro" id="IPR044772">
    <property type="entry name" value="NO3_transporter"/>
</dbReference>
<feature type="transmembrane region" description="Helical" evidence="8">
    <location>
        <begin position="317"/>
        <end position="337"/>
    </location>
</feature>
<dbReference type="CDD" id="cd17341">
    <property type="entry name" value="MFS_NRT2_like"/>
    <property type="match status" value="3"/>
</dbReference>
<evidence type="ECO:0000259" key="9">
    <source>
        <dbReference type="PROSITE" id="PS50850"/>
    </source>
</evidence>
<organism evidence="10 11">
    <name type="scientific">Phytophthora citrophthora</name>
    <dbReference type="NCBI Taxonomy" id="4793"/>
    <lineage>
        <taxon>Eukaryota</taxon>
        <taxon>Sar</taxon>
        <taxon>Stramenopiles</taxon>
        <taxon>Oomycota</taxon>
        <taxon>Peronosporomycetes</taxon>
        <taxon>Peronosporales</taxon>
        <taxon>Peronosporaceae</taxon>
        <taxon>Phytophthora</taxon>
    </lineage>
</organism>
<protein>
    <submittedName>
        <fullName evidence="10">High affinity nitrate transporter 2.5</fullName>
    </submittedName>
</protein>
<evidence type="ECO:0000256" key="8">
    <source>
        <dbReference type="SAM" id="Phobius"/>
    </source>
</evidence>
<feature type="transmembrane region" description="Helical" evidence="8">
    <location>
        <begin position="1488"/>
        <end position="1507"/>
    </location>
</feature>
<comment type="similarity">
    <text evidence="2">Belongs to the major facilitator superfamily. Nitrate/nitrite porter (TC 2.A.1.8) family.</text>
</comment>
<feature type="transmembrane region" description="Helical" evidence="8">
    <location>
        <begin position="554"/>
        <end position="571"/>
    </location>
</feature>
<evidence type="ECO:0000256" key="1">
    <source>
        <dbReference type="ARBA" id="ARBA00004141"/>
    </source>
</evidence>
<dbReference type="GO" id="GO:0016020">
    <property type="term" value="C:membrane"/>
    <property type="evidence" value="ECO:0007669"/>
    <property type="project" value="UniProtKB-SubCell"/>
</dbReference>
<feature type="transmembrane region" description="Helical" evidence="8">
    <location>
        <begin position="1341"/>
        <end position="1361"/>
    </location>
</feature>
<dbReference type="GO" id="GO:0015112">
    <property type="term" value="F:nitrate transmembrane transporter activity"/>
    <property type="evidence" value="ECO:0007669"/>
    <property type="project" value="InterPro"/>
</dbReference>
<feature type="transmembrane region" description="Helical" evidence="8">
    <location>
        <begin position="156"/>
        <end position="174"/>
    </location>
</feature>
<evidence type="ECO:0000256" key="2">
    <source>
        <dbReference type="ARBA" id="ARBA00008432"/>
    </source>
</evidence>
<feature type="transmembrane region" description="Helical" evidence="8">
    <location>
        <begin position="1519"/>
        <end position="1542"/>
    </location>
</feature>
<feature type="transmembrane region" description="Helical" evidence="8">
    <location>
        <begin position="1302"/>
        <end position="1321"/>
    </location>
</feature>